<organism evidence="2 3">
    <name type="scientific">Rhodococcus qingshengii JCM 15477</name>
    <dbReference type="NCBI Taxonomy" id="1303681"/>
    <lineage>
        <taxon>Bacteria</taxon>
        <taxon>Bacillati</taxon>
        <taxon>Actinomycetota</taxon>
        <taxon>Actinomycetes</taxon>
        <taxon>Mycobacteriales</taxon>
        <taxon>Nocardiaceae</taxon>
        <taxon>Rhodococcus</taxon>
        <taxon>Rhodococcus erythropolis group</taxon>
    </lineage>
</organism>
<evidence type="ECO:0000313" key="3">
    <source>
        <dbReference type="Proteomes" id="UP000831484"/>
    </source>
</evidence>
<dbReference type="RefSeq" id="WP_064074881.1">
    <property type="nucleotide sequence ID" value="NZ_CP096567.1"/>
</dbReference>
<dbReference type="Gene3D" id="3.10.129.10">
    <property type="entry name" value="Hotdog Thioesterase"/>
    <property type="match status" value="1"/>
</dbReference>
<dbReference type="InterPro" id="IPR029069">
    <property type="entry name" value="HotDog_dom_sf"/>
</dbReference>
<dbReference type="SUPFAM" id="SSF54637">
    <property type="entry name" value="Thioesterase/thiol ester dehydrase-isomerase"/>
    <property type="match status" value="1"/>
</dbReference>
<feature type="domain" description="FAS1-like dehydratase" evidence="1">
    <location>
        <begin position="5"/>
        <end position="147"/>
    </location>
</feature>
<proteinExistence type="predicted"/>
<keyword evidence="2" id="KW-0614">Plasmid</keyword>
<gene>
    <name evidence="2" type="ORF">M0639_32590</name>
</gene>
<name>A0AB38RNJ5_RHOSG</name>
<sequence length="162" mass="17518">MAIGRFPIEAGQVLQFARSLGDANPVFTDPEVAATAGLDAIPALPTYVQASAHFDPDYPLRPHLDGPWFGSGGDATGYGPDDEDTASGTLHGEQHFVYHRPLLVGDVLTATVRDGDTWRKQGRRGGDLRFFETITDYRDEAGELVVTARVVGVATQHQPKDD</sequence>
<dbReference type="Proteomes" id="UP000831484">
    <property type="component" value="Plasmid pdjl-6-4"/>
</dbReference>
<geneLocation type="plasmid" evidence="2 3">
    <name>pdjl-6-4</name>
</geneLocation>
<accession>A0AB38RNJ5</accession>
<reference evidence="3" key="1">
    <citation type="journal article" date="2022" name="Environ. Microbiol.">
        <title>Functional analysis, diversity, and distribution of carbendazim hydrolases MheI and CbmA, responsible for the initial step in carbendazim degradation.</title>
        <authorList>
            <person name="Zhang M."/>
            <person name="Bai X."/>
            <person name="Li Q."/>
            <person name="Zhang L."/>
            <person name="Zhu Q."/>
            <person name="Gao S."/>
            <person name="Ke Z."/>
            <person name="Jiang M."/>
            <person name="Hu J."/>
            <person name="Qiu J."/>
            <person name="Hong Q."/>
        </authorList>
    </citation>
    <scope>NUCLEOTIDE SEQUENCE [LARGE SCALE GENOMIC DNA]</scope>
    <source>
        <strain evidence="3">djl-6</strain>
    </source>
</reference>
<dbReference type="AlphaFoldDB" id="A0AB38RNJ5"/>
<dbReference type="EMBL" id="CP096567">
    <property type="protein sequence ID" value="UPU46486.1"/>
    <property type="molecule type" value="Genomic_DNA"/>
</dbReference>
<keyword evidence="3" id="KW-1185">Reference proteome</keyword>
<evidence type="ECO:0000259" key="1">
    <source>
        <dbReference type="Pfam" id="PF13452"/>
    </source>
</evidence>
<evidence type="ECO:0000313" key="2">
    <source>
        <dbReference type="EMBL" id="UPU46486.1"/>
    </source>
</evidence>
<dbReference type="InterPro" id="IPR039569">
    <property type="entry name" value="FAS1-like_DH_region"/>
</dbReference>
<dbReference type="CDD" id="cd03441">
    <property type="entry name" value="R_hydratase_like"/>
    <property type="match status" value="1"/>
</dbReference>
<protein>
    <submittedName>
        <fullName evidence="2">MaoC family dehydratase N-terminal domain-containing protein</fullName>
    </submittedName>
</protein>
<dbReference type="Pfam" id="PF13452">
    <property type="entry name" value="FAS1_DH_region"/>
    <property type="match status" value="1"/>
</dbReference>